<dbReference type="PROSITE" id="PS50280">
    <property type="entry name" value="SET"/>
    <property type="match status" value="1"/>
</dbReference>
<evidence type="ECO:0000259" key="1">
    <source>
        <dbReference type="PROSITE" id="PS50280"/>
    </source>
</evidence>
<dbReference type="GO" id="GO:0005634">
    <property type="term" value="C:nucleus"/>
    <property type="evidence" value="ECO:0007669"/>
    <property type="project" value="TreeGrafter"/>
</dbReference>
<dbReference type="Proteomes" id="UP000217199">
    <property type="component" value="Unassembled WGS sequence"/>
</dbReference>
<proteinExistence type="predicted"/>
<protein>
    <submittedName>
        <fullName evidence="2">SET domain-containing</fullName>
    </submittedName>
</protein>
<comment type="caution">
    <text evidence="2">The sequence shown here is derived from an EMBL/GenBank/DDBJ whole genome shotgun (WGS) entry which is preliminary data.</text>
</comment>
<dbReference type="Gene3D" id="2.170.270.10">
    <property type="entry name" value="SET domain"/>
    <property type="match status" value="1"/>
</dbReference>
<name>A0A286UJT4_9AGAM</name>
<dbReference type="EMBL" id="NBII01000004">
    <property type="protein sequence ID" value="PAV19779.1"/>
    <property type="molecule type" value="Genomic_DNA"/>
</dbReference>
<dbReference type="OrthoDB" id="1028014at2759"/>
<evidence type="ECO:0000313" key="2">
    <source>
        <dbReference type="EMBL" id="PAV19779.1"/>
    </source>
</evidence>
<dbReference type="STRING" id="2282107.A0A286UJT4"/>
<organism evidence="2 3">
    <name type="scientific">Pyrrhoderma noxium</name>
    <dbReference type="NCBI Taxonomy" id="2282107"/>
    <lineage>
        <taxon>Eukaryota</taxon>
        <taxon>Fungi</taxon>
        <taxon>Dikarya</taxon>
        <taxon>Basidiomycota</taxon>
        <taxon>Agaricomycotina</taxon>
        <taxon>Agaricomycetes</taxon>
        <taxon>Hymenochaetales</taxon>
        <taxon>Hymenochaetaceae</taxon>
        <taxon>Pyrrhoderma</taxon>
    </lineage>
</organism>
<dbReference type="SUPFAM" id="SSF82199">
    <property type="entry name" value="SET domain"/>
    <property type="match status" value="1"/>
</dbReference>
<reference evidence="2 3" key="1">
    <citation type="journal article" date="2017" name="Mol. Ecol.">
        <title>Comparative and population genomic landscape of Phellinus noxius: A hypervariable fungus causing root rot in trees.</title>
        <authorList>
            <person name="Chung C.L."/>
            <person name="Lee T.J."/>
            <person name="Akiba M."/>
            <person name="Lee H.H."/>
            <person name="Kuo T.H."/>
            <person name="Liu D."/>
            <person name="Ke H.M."/>
            <person name="Yokoi T."/>
            <person name="Roa M.B."/>
            <person name="Lu M.J."/>
            <person name="Chang Y.Y."/>
            <person name="Ann P.J."/>
            <person name="Tsai J.N."/>
            <person name="Chen C.Y."/>
            <person name="Tzean S.S."/>
            <person name="Ota Y."/>
            <person name="Hattori T."/>
            <person name="Sahashi N."/>
            <person name="Liou R.F."/>
            <person name="Kikuchi T."/>
            <person name="Tsai I.J."/>
        </authorList>
    </citation>
    <scope>NUCLEOTIDE SEQUENCE [LARGE SCALE GENOMIC DNA]</scope>
    <source>
        <strain evidence="2 3">FFPRI411160</strain>
    </source>
</reference>
<dbReference type="InterPro" id="IPR050869">
    <property type="entry name" value="H3K4_H4K5_MeTrfase"/>
</dbReference>
<keyword evidence="3" id="KW-1185">Reference proteome</keyword>
<dbReference type="Pfam" id="PF00856">
    <property type="entry name" value="SET"/>
    <property type="match status" value="1"/>
</dbReference>
<dbReference type="PANTHER" id="PTHR12197">
    <property type="entry name" value="HISTONE-LYSINE N-METHYLTRANSFERASE SMYD"/>
    <property type="match status" value="1"/>
</dbReference>
<dbReference type="InterPro" id="IPR046341">
    <property type="entry name" value="SET_dom_sf"/>
</dbReference>
<gene>
    <name evidence="2" type="ORF">PNOK_0471300</name>
</gene>
<feature type="domain" description="SET" evidence="1">
    <location>
        <begin position="13"/>
        <end position="336"/>
    </location>
</feature>
<dbReference type="AlphaFoldDB" id="A0A286UJT4"/>
<sequence>MISQRATPTLDDAPLLTLRHNEYSGYGVFATEDIKSGSQVLDSGCPALYVVYRAFRKEVCGYCFKYENGRNWKVRLDENGGGGGGAIVFCSEDCRSAWVGEYREEGKEAYVALKSFVQKHTRKELEEEDKDRPIPSVQDVEERWNKVVLQGDLIRSFRTKTPLRGDSNSDDKQSKSSGKAVKKAYSSAISTPIIDIDMLFFLLSGVLSAASTTWSSKWQAILSLNPSPVYNTFSLLEETTTSYLHLMASLPISLLPFVTRETMEVIIFRDIANSFGIWSSKEDDGGEMLGHGTWPNASFFNHSCLPTVTQNRVGRNWVFKTLKDCTPGTEMCISYIRDKEKELGVVQRRELLKNGWGFVCRCSLCLKEE</sequence>
<evidence type="ECO:0000313" key="3">
    <source>
        <dbReference type="Proteomes" id="UP000217199"/>
    </source>
</evidence>
<dbReference type="CDD" id="cd20071">
    <property type="entry name" value="SET_SMYD"/>
    <property type="match status" value="1"/>
</dbReference>
<accession>A0A286UJT4</accession>
<dbReference type="InterPro" id="IPR001214">
    <property type="entry name" value="SET_dom"/>
</dbReference>
<dbReference type="InParanoid" id="A0A286UJT4"/>
<dbReference type="PANTHER" id="PTHR12197:SF294">
    <property type="entry name" value="POTENTIAL PROTEIN LYSINE METHYLTRANSFERASE SET6"/>
    <property type="match status" value="1"/>
</dbReference>